<evidence type="ECO:0000259" key="2">
    <source>
        <dbReference type="Pfam" id="PF25465"/>
    </source>
</evidence>
<dbReference type="InterPro" id="IPR045289">
    <property type="entry name" value="At4g14310-like"/>
</dbReference>
<dbReference type="PANTHER" id="PTHR35492">
    <property type="entry name" value="TRANSDUCIN/WD40 REPEAT-LIKE SUPERFAMILY PROTEIN"/>
    <property type="match status" value="1"/>
</dbReference>
<dbReference type="AlphaFoldDB" id="A0A9I9CP85"/>
<dbReference type="Gramene" id="MELO3C006406.2.1">
    <property type="protein sequence ID" value="MELO3C006406.2.1"/>
    <property type="gene ID" value="MELO3C006406.2"/>
</dbReference>
<protein>
    <recommendedName>
        <fullName evidence="2">At4g14310 8-bladed propeller domain-containing protein</fullName>
    </recommendedName>
</protein>
<dbReference type="InterPro" id="IPR036322">
    <property type="entry name" value="WD40_repeat_dom_sf"/>
</dbReference>
<evidence type="ECO:0000256" key="1">
    <source>
        <dbReference type="SAM" id="MobiDB-lite"/>
    </source>
</evidence>
<feature type="region of interest" description="Disordered" evidence="1">
    <location>
        <begin position="50"/>
        <end position="206"/>
    </location>
</feature>
<dbReference type="SUPFAM" id="SSF50978">
    <property type="entry name" value="WD40 repeat-like"/>
    <property type="match status" value="1"/>
</dbReference>
<dbReference type="InterPro" id="IPR057442">
    <property type="entry name" value="Beta-prop_At4g14310"/>
</dbReference>
<accession>A0A9I9CP85</accession>
<name>A0A9I9CP85_CUCME</name>
<feature type="compositionally biased region" description="Basic and acidic residues" evidence="1">
    <location>
        <begin position="165"/>
        <end position="186"/>
    </location>
</feature>
<feature type="region of interest" description="Disordered" evidence="1">
    <location>
        <begin position="303"/>
        <end position="339"/>
    </location>
</feature>
<proteinExistence type="predicted"/>
<dbReference type="EnsemblPlants" id="MELO3C006406.2.1">
    <property type="protein sequence ID" value="MELO3C006406.2.1"/>
    <property type="gene ID" value="MELO3C006406.2"/>
</dbReference>
<evidence type="ECO:0000313" key="3">
    <source>
        <dbReference type="EnsemblPlants" id="MELO3C006406.2.1"/>
    </source>
</evidence>
<dbReference type="Gene3D" id="2.130.10.10">
    <property type="entry name" value="YVTN repeat-like/Quinoprotein amine dehydrogenase"/>
    <property type="match status" value="1"/>
</dbReference>
<feature type="domain" description="At4g14310 8-bladed propeller" evidence="2">
    <location>
        <begin position="733"/>
        <end position="1016"/>
    </location>
</feature>
<feature type="compositionally biased region" description="Low complexity" evidence="1">
    <location>
        <begin position="145"/>
        <end position="164"/>
    </location>
</feature>
<reference evidence="3" key="1">
    <citation type="submission" date="2023-03" db="UniProtKB">
        <authorList>
            <consortium name="EnsemblPlants"/>
        </authorList>
    </citation>
    <scope>IDENTIFICATION</scope>
</reference>
<sequence length="1021" mass="111805">KSKIQNPKSLSFFLSPSHSLSSPKFISQIPQSSLFFFSFSYSYLIINGNSTPPMSAPSTRRLRDRSGGSAPTINPSKPLTPVSTSNRKNHSDSSSSRFASAGKENPRSTSKLPIMTQKPSIRAVPRVNKAAAIAVSDSETRARRSSSSVPRGRSSSPSEFIRSSVDSRRERRVSVDRGRGSVRENDQTALSSARASRVRGSESDKQKVGVKDLEVMVGGEGLAGLGVYKELKENVKLRTNMDSKIRISDVKQLADEEKIEDKSLETKVLESQTRERIDEVLRSHEISKNSTVPEKVQRVSVVNEEHKEKPCIVPESSSADRQRLNSSLESTQKSGQKDLDIVNERGQIGGEGNSSCAGNKYTSKLHEKLAFLEGKVKRIASDIKKTKEMLDLNNTSSSKLILSDIQEKISGIEKAIGHGTVSSGVKMGLMSTNEKDTKMIPKDETNESEINSSVKGLNTKELEERLFPHHKLLRNRMSMKSTSDSSQSNEIHSTGPSHVVKVEDMAIDENPIALEFLASLNREHAKVTMRTEQVGLEFCEVQEMDENTSGGLQESSTQFKGKQEAEVILTSDEILDDFDDQENKQGGLIGEETDDAGINQMNEIGIKTSTGGWFVSEGEAVLLAHNDGSCSFYDITNTEEKSVYKPPAGISPNIWRDCWIIRAPGADGCSGRYVVAASAGNTMDAGFCSWDFYSKNVRAFQIEGAMTSSRTALAPLPHNIVQKRYAPSYMLVPETEQWWYKPCGPLIVSTATCQKTVKVFDVRDSEEIMNWEVQKPVAAMDYSSPLQWRNRGKIVLAETEALSLWDVASTSAQALLSVHSPGRKICALHVNNTDAELGGGVRQRISSAEAEGNDGVFCTTDSVNILDFRSPSGIGMKLQKASLGAQSVFTRGDSVYVGCSSARSGGKKPQASSVVQQFSIRKQGLFCTYALPESNAHVHHTAVTQVWGNSNLVMAVCGLGLFVFDALNDETSQSSSVDTEGSQVFREIVGPDDLYSPSFDYSSSRALLISRDRPALWKQLS</sequence>
<organism evidence="3">
    <name type="scientific">Cucumis melo</name>
    <name type="common">Muskmelon</name>
    <dbReference type="NCBI Taxonomy" id="3656"/>
    <lineage>
        <taxon>Eukaryota</taxon>
        <taxon>Viridiplantae</taxon>
        <taxon>Streptophyta</taxon>
        <taxon>Embryophyta</taxon>
        <taxon>Tracheophyta</taxon>
        <taxon>Spermatophyta</taxon>
        <taxon>Magnoliopsida</taxon>
        <taxon>eudicotyledons</taxon>
        <taxon>Gunneridae</taxon>
        <taxon>Pentapetalae</taxon>
        <taxon>rosids</taxon>
        <taxon>fabids</taxon>
        <taxon>Cucurbitales</taxon>
        <taxon>Cucurbitaceae</taxon>
        <taxon>Benincaseae</taxon>
        <taxon>Cucumis</taxon>
    </lineage>
</organism>
<feature type="compositionally biased region" description="Polar residues" evidence="1">
    <location>
        <begin position="324"/>
        <end position="334"/>
    </location>
</feature>
<dbReference type="Pfam" id="PF25465">
    <property type="entry name" value="Beta-prop_At4g14310"/>
    <property type="match status" value="1"/>
</dbReference>
<dbReference type="PANTHER" id="PTHR35492:SF1">
    <property type="entry name" value="TRANSDUCIN_WD40 REPEAT-LIKE SUPERFAMILY PROTEIN"/>
    <property type="match status" value="1"/>
</dbReference>
<dbReference type="InterPro" id="IPR015943">
    <property type="entry name" value="WD40/YVTN_repeat-like_dom_sf"/>
</dbReference>